<evidence type="ECO:0000313" key="18">
    <source>
        <dbReference type="Proteomes" id="UP001141552"/>
    </source>
</evidence>
<dbReference type="InterPro" id="IPR003137">
    <property type="entry name" value="PA_domain"/>
</dbReference>
<feature type="active site" description="Charge relay system" evidence="11 12">
    <location>
        <position position="1092"/>
    </location>
</feature>
<evidence type="ECO:0000256" key="4">
    <source>
        <dbReference type="ARBA" id="ARBA00022523"/>
    </source>
</evidence>
<keyword evidence="18" id="KW-1185">Reference proteome</keyword>
<dbReference type="GO" id="GO:0004252">
    <property type="term" value="F:serine-type endopeptidase activity"/>
    <property type="evidence" value="ECO:0007669"/>
    <property type="project" value="UniProtKB-UniRule"/>
</dbReference>
<dbReference type="PANTHER" id="PTHR10795">
    <property type="entry name" value="PROPROTEIN CONVERTASE SUBTILISIN/KEXIN"/>
    <property type="match status" value="1"/>
</dbReference>
<keyword evidence="8 12" id="KW-0378">Hydrolase</keyword>
<dbReference type="Pfam" id="PF02225">
    <property type="entry name" value="PA"/>
    <property type="match status" value="2"/>
</dbReference>
<reference evidence="17" key="2">
    <citation type="journal article" date="2023" name="Plants (Basel)">
        <title>Annotation of the Turnera subulata (Passifloraceae) Draft Genome Reveals the S-Locus Evolved after the Divergence of Turneroideae from Passifloroideae in a Stepwise Manner.</title>
        <authorList>
            <person name="Henning P.M."/>
            <person name="Roalson E.H."/>
            <person name="Mir W."/>
            <person name="McCubbin A.G."/>
            <person name="Shore J.S."/>
        </authorList>
    </citation>
    <scope>NUCLEOTIDE SEQUENCE</scope>
    <source>
        <strain evidence="17">F60SS</strain>
    </source>
</reference>
<dbReference type="Gene3D" id="3.30.70.80">
    <property type="entry name" value="Peptidase S8 propeptide/proteinase inhibitor I9"/>
    <property type="match status" value="2"/>
</dbReference>
<feature type="non-terminal residue" evidence="17">
    <location>
        <position position="1"/>
    </location>
</feature>
<organism evidence="17 18">
    <name type="scientific">Turnera subulata</name>
    <dbReference type="NCBI Taxonomy" id="218843"/>
    <lineage>
        <taxon>Eukaryota</taxon>
        <taxon>Viridiplantae</taxon>
        <taxon>Streptophyta</taxon>
        <taxon>Embryophyta</taxon>
        <taxon>Tracheophyta</taxon>
        <taxon>Spermatophyta</taxon>
        <taxon>Magnoliopsida</taxon>
        <taxon>eudicotyledons</taxon>
        <taxon>Gunneridae</taxon>
        <taxon>Pentapetalae</taxon>
        <taxon>rosids</taxon>
        <taxon>fabids</taxon>
        <taxon>Malpighiales</taxon>
        <taxon>Passifloraceae</taxon>
        <taxon>Turnera</taxon>
    </lineage>
</organism>
<feature type="domain" description="PA" evidence="14">
    <location>
        <begin position="930"/>
        <end position="1015"/>
    </location>
</feature>
<keyword evidence="10" id="KW-0325">Glycoprotein</keyword>
<keyword evidence="7" id="KW-0732">Signal</keyword>
<feature type="active site" description="Charge relay system" evidence="12">
    <location>
        <position position="1420"/>
    </location>
</feature>
<gene>
    <name evidence="17" type="ORF">Tsubulata_017965</name>
</gene>
<feature type="active site" description="Charge relay system" evidence="12">
    <location>
        <position position="1794"/>
    </location>
</feature>
<evidence type="ECO:0000256" key="11">
    <source>
        <dbReference type="PIRSR" id="PIRSR615500-1"/>
    </source>
</evidence>
<comment type="similarity">
    <text evidence="3 12">Belongs to the peptidase S8 family.</text>
</comment>
<dbReference type="GO" id="GO:0048046">
    <property type="term" value="C:apoplast"/>
    <property type="evidence" value="ECO:0007669"/>
    <property type="project" value="UniProtKB-SubCell"/>
</dbReference>
<feature type="domain" description="Subtilisin-like protease fibronectin type-III" evidence="16">
    <location>
        <begin position="1206"/>
        <end position="1302"/>
    </location>
</feature>
<sequence length="1996" mass="211071">ETRWDVPRNQRFRGLVQAANLNSNQDRLVYSYRNVATGFAAKLTAAEAKAMQNKEGFISARPQKVLRIHTTHTPNFLGLQQNTGFWNHSNYGKGMIIALLDTGITPSHPSFTDLGMPPPPAKWKGTCEFNSTICNNKVIGARSFVYPGNPPVDGHGHGTHTASTAAGSAVPGVEYNGQLNGTAIGMAPLAHLAMYQVCNAGGSCTESDVLAGMDAAVEDGVDVISVSLGYGPQQYFYENPIAVGAFGATQKGVFVSCSAGNFGPGGRSLNNDAPWILTVGASTREIRATVVLGNNAEFDGQSFYQPQNFTSALLPLVYPGASGNDSAAFCEPGSLSGFDVAGKVVVCDRSPGVNILAGWPYSSLTKSYFTLLSGTSMACPHLAGTAALIKSSHPDWSPAAIKSAIITTANITNLGGNPITDVYYTPVDMFATGAVHVYPPRADDPGFVYDIQPDDYIRLGYNDTVVEIIVGHKVECSNSSSIPEAQLNYPSFSLQLGSTPQTYTRTVTNVGPVQSSYDVRIVEPEGVDVKVPPATIMFSGANQTTTYSVTFTKVAGTTGSLVQGYLFWVSNNLYGENPNATIFNSQATAARIVSSPEGDKLETYIVFIRKPEGMSQETKDLEDLYRYYLPAATLSSNQDRLVYSYRNVAAAFAAKLTAAEAEAMKNKEGFISAHPQKVLHTYTTHTPNFLGLQQNTGFWNRSNYGKGMVIALLDTGITPSHPSFTDSGMPPPPAKWKGTCEFNSTICNNKVIGARSFVSPGNPPVDGHGHGTHTASTAAGSAVPGVNYGGQLNGTAIGMAPLAHLAIYQVCDAGGSCTESDVLAGMDAAVEDGADVLSLSLGYGPLKYFYDNPIAVGAFGAIQKGAFVSCAAGNSGPESRTLSNDAPWILTVGASTVDREIRATLVLQNNAEFDGQSFYQPQNFSSALLPLVYPGASGNFSMAFCLPGSLRDVDVAGKIVVCDNGDYGFPDGQEVKDAGGAAMILANDMEYGNVTSAYQYVLPTSNVNYGDGLRIKSYINYTSSPMATIVFKGTVYGVPYAPQVADFSSRGPSLASPGILKPDILGPGVNILAGWPYDSFTKSYFTILSGTSMACPHLAGTAALIKSSHPDWSPAAIKSAIITTANITNLGGNPITDEFFAPVNIFATGGGHVFPPGADDPGFVYDTQPDDYIPYLCGLGYNDTAIEIIMGHKVECSNSSTIPEAQLNYPSFSLQLGSTPQTYRRTVTNVGPVESSYDVQIVKPEGVDIQVTPTTIMFSGANQTATYSVTFTKVAGTRGSLVQGYLYWVSSDLHVVRSPLAVLFHNRQATAERIVSSPEETRGHVPRNRRLRGLVQAATLSSSQDRLVYSYRNVATGFAAKLTAAEAKAMQNKEGFISAQPQKVLRIHTTHTPNFLGLQQNTGFWNHSNYGKGMVIALMDTGITPNHPSFTDSEMPPPPAKWKGTCKFNSTICNNKVIGARSYVSPGKPPVDGHGHGTHTASTAAGSAVPGVNYGGQLNGTAIGMAPLAHLAIYQVCDAGGFCTESDVLAGMDAAVEDGADVLSLSLGYGPQKYFYENPIAVGAFGAIQKGAFVSCAAGNSGPEGKSLSNDAPWILTVGASTVDREIRATVVLGNNAEFDGQSFYQPQNFSSALLPLVYPGASGNSSAAFCQQGSLRDFDVAGKIVVCDGFTDGQEVKDAGGAAMILANDKDYGNVTSAYEYVLPASNVNYGDGLSIKSYLNYTSSPMATIIFKGTVYGVPYAPQVADFSSRGPSLASPGILKPDILGPGVDILAGWPYSSLTKSYFTLLSGTSMACPHLAGTAALLKSSHPDWSPAAIKSAIITTANITNLGGNPISDQFFAPADIFATGAGHVYPPRADDPGFVYDIQPADYIRYLCGLGYNDTAIEIIVGNKVECSNASSIPEAQLNYPSFSLRLGSTPQTYTRTVTNVGPVESSYDVRIVAPEGVDVTVTPSTIKFSSAIKYATYSVTFTKVSGTTGSLVQGYLYWVSTDLH</sequence>
<dbReference type="Gene3D" id="3.50.30.30">
    <property type="match status" value="2"/>
</dbReference>
<dbReference type="Pfam" id="PF00082">
    <property type="entry name" value="Peptidase_S8"/>
    <property type="match status" value="3"/>
</dbReference>
<dbReference type="OrthoDB" id="206201at2759"/>
<keyword evidence="9 12" id="KW-0720">Serine protease</keyword>
<name>A0A9Q0GEB7_9ROSI</name>
<dbReference type="InterPro" id="IPR034197">
    <property type="entry name" value="Peptidases_S8_3"/>
</dbReference>
<dbReference type="InterPro" id="IPR000209">
    <property type="entry name" value="Peptidase_S8/S53_dom"/>
</dbReference>
<feature type="domain" description="Peptidase S8/S53" evidence="13">
    <location>
        <begin position="92"/>
        <end position="414"/>
    </location>
</feature>
<dbReference type="Gene3D" id="3.40.50.200">
    <property type="entry name" value="Peptidase S8/S53 domain"/>
    <property type="match status" value="3"/>
</dbReference>
<dbReference type="CDD" id="cd02120">
    <property type="entry name" value="PA_subtilisin_like"/>
    <property type="match status" value="2"/>
</dbReference>
<dbReference type="PRINTS" id="PR00723">
    <property type="entry name" value="SUBTILISIN"/>
</dbReference>
<feature type="active site" description="Charge relay system" evidence="11 12">
    <location>
        <position position="714"/>
    </location>
</feature>
<keyword evidence="6 12" id="KW-0645">Protease</keyword>
<feature type="active site" description="Charge relay system" evidence="12">
    <location>
        <position position="157"/>
    </location>
</feature>
<dbReference type="EMBL" id="JAKUCV010000938">
    <property type="protein sequence ID" value="KAJ4848292.1"/>
    <property type="molecule type" value="Genomic_DNA"/>
</dbReference>
<evidence type="ECO:0000256" key="3">
    <source>
        <dbReference type="ARBA" id="ARBA00011073"/>
    </source>
</evidence>
<feature type="domain" description="PA" evidence="14">
    <location>
        <begin position="1636"/>
        <end position="1717"/>
    </location>
</feature>
<feature type="domain" description="Peptidase S8/S53" evidence="13">
    <location>
        <begin position="705"/>
        <end position="1130"/>
    </location>
</feature>
<comment type="function">
    <text evidence="1">Required for arbuscular mycorrhiza (AM) development during AM symbiosis with AM fungi (e.g. Glomeromycota intraradices).</text>
</comment>
<reference evidence="17" key="1">
    <citation type="submission" date="2022-02" db="EMBL/GenBank/DDBJ databases">
        <authorList>
            <person name="Henning P.M."/>
            <person name="McCubbin A.G."/>
            <person name="Shore J.S."/>
        </authorList>
    </citation>
    <scope>NUCLEOTIDE SEQUENCE</scope>
    <source>
        <strain evidence="17">F60SS</strain>
        <tissue evidence="17">Leaves</tissue>
    </source>
</reference>
<evidence type="ECO:0000256" key="12">
    <source>
        <dbReference type="PROSITE-ProRule" id="PRU01240"/>
    </source>
</evidence>
<feature type="domain" description="Inhibitor I9" evidence="15">
    <location>
        <begin position="603"/>
        <end position="681"/>
    </location>
</feature>
<evidence type="ECO:0000256" key="2">
    <source>
        <dbReference type="ARBA" id="ARBA00004271"/>
    </source>
</evidence>
<feature type="non-terminal residue" evidence="17">
    <location>
        <position position="1996"/>
    </location>
</feature>
<dbReference type="InterPro" id="IPR041469">
    <property type="entry name" value="Subtilisin-like_FN3"/>
</dbReference>
<evidence type="ECO:0000256" key="7">
    <source>
        <dbReference type="ARBA" id="ARBA00022729"/>
    </source>
</evidence>
<feature type="active site" description="Charge relay system" evidence="11 12">
    <location>
        <position position="770"/>
    </location>
</feature>
<evidence type="ECO:0000259" key="16">
    <source>
        <dbReference type="Pfam" id="PF17766"/>
    </source>
</evidence>
<dbReference type="Pfam" id="PF05922">
    <property type="entry name" value="Inhibitor_I9"/>
    <property type="match status" value="3"/>
</dbReference>
<feature type="domain" description="Peptidase S8/S53" evidence="13">
    <location>
        <begin position="1411"/>
        <end position="1834"/>
    </location>
</feature>
<evidence type="ECO:0000259" key="13">
    <source>
        <dbReference type="Pfam" id="PF00082"/>
    </source>
</evidence>
<evidence type="ECO:0000256" key="5">
    <source>
        <dbReference type="ARBA" id="ARBA00022525"/>
    </source>
</evidence>
<dbReference type="InterPro" id="IPR036852">
    <property type="entry name" value="Peptidase_S8/S53_dom_sf"/>
</dbReference>
<dbReference type="Proteomes" id="UP001141552">
    <property type="component" value="Unassembled WGS sequence"/>
</dbReference>
<accession>A0A9Q0GEB7</accession>
<proteinExistence type="inferred from homology"/>
<evidence type="ECO:0000259" key="15">
    <source>
        <dbReference type="Pfam" id="PF05922"/>
    </source>
</evidence>
<feature type="active site" description="Charge relay system" evidence="12">
    <location>
        <position position="376"/>
    </location>
</feature>
<dbReference type="CDD" id="cd04852">
    <property type="entry name" value="Peptidases_S8_3"/>
    <property type="match status" value="3"/>
</dbReference>
<dbReference type="InterPro" id="IPR023827">
    <property type="entry name" value="Peptidase_S8_Asp-AS"/>
</dbReference>
<protein>
    <submittedName>
        <fullName evidence="17">Uncharacterized protein</fullName>
    </submittedName>
</protein>
<dbReference type="InterPro" id="IPR015500">
    <property type="entry name" value="Peptidase_S8_subtilisin-rel"/>
</dbReference>
<dbReference type="GO" id="GO:0009610">
    <property type="term" value="P:response to symbiotic fungus"/>
    <property type="evidence" value="ECO:0007669"/>
    <property type="project" value="UniProtKB-ARBA"/>
</dbReference>
<keyword evidence="4" id="KW-0052">Apoplast</keyword>
<evidence type="ECO:0000256" key="10">
    <source>
        <dbReference type="ARBA" id="ARBA00023180"/>
    </source>
</evidence>
<dbReference type="FunFam" id="3.50.30.30:FF:000005">
    <property type="entry name" value="subtilisin-like protease SBT1.5"/>
    <property type="match status" value="2"/>
</dbReference>
<dbReference type="PROSITE" id="PS00136">
    <property type="entry name" value="SUBTILASE_ASP"/>
    <property type="match status" value="3"/>
</dbReference>
<feature type="domain" description="Inhibitor I9" evidence="15">
    <location>
        <begin position="1337"/>
        <end position="1388"/>
    </location>
</feature>
<evidence type="ECO:0000256" key="8">
    <source>
        <dbReference type="ARBA" id="ARBA00022801"/>
    </source>
</evidence>
<dbReference type="InterPro" id="IPR037045">
    <property type="entry name" value="S8pro/Inhibitor_I9_sf"/>
</dbReference>
<feature type="active site" description="Charge relay system" evidence="12">
    <location>
        <position position="1476"/>
    </location>
</feature>
<evidence type="ECO:0000256" key="9">
    <source>
        <dbReference type="ARBA" id="ARBA00022825"/>
    </source>
</evidence>
<comment type="caution">
    <text evidence="17">The sequence shown here is derived from an EMBL/GenBank/DDBJ whole genome shotgun (WGS) entry which is preliminary data.</text>
</comment>
<feature type="domain" description="Inhibitor I9" evidence="15">
    <location>
        <begin position="20"/>
        <end position="69"/>
    </location>
</feature>
<dbReference type="Pfam" id="PF17766">
    <property type="entry name" value="fn3_6"/>
    <property type="match status" value="3"/>
</dbReference>
<dbReference type="InterPro" id="IPR010259">
    <property type="entry name" value="S8pro/Inhibitor_I9"/>
</dbReference>
<dbReference type="GO" id="GO:0006508">
    <property type="term" value="P:proteolysis"/>
    <property type="evidence" value="ECO:0007669"/>
    <property type="project" value="UniProtKB-KW"/>
</dbReference>
<comment type="subcellular location">
    <subcellularLocation>
        <location evidence="2">Secreted</location>
        <location evidence="2">Extracellular space</location>
        <location evidence="2">Apoplast</location>
    </subcellularLocation>
</comment>
<keyword evidence="5" id="KW-0964">Secreted</keyword>
<feature type="domain" description="Subtilisin-like protease fibronectin type-III" evidence="16">
    <location>
        <begin position="1908"/>
        <end position="1993"/>
    </location>
</feature>
<feature type="active site" description="Charge relay system" evidence="12">
    <location>
        <position position="101"/>
    </location>
</feature>
<evidence type="ECO:0000256" key="6">
    <source>
        <dbReference type="ARBA" id="ARBA00022670"/>
    </source>
</evidence>
<dbReference type="PROSITE" id="PS51892">
    <property type="entry name" value="SUBTILASE"/>
    <property type="match status" value="3"/>
</dbReference>
<evidence type="ECO:0000313" key="17">
    <source>
        <dbReference type="EMBL" id="KAJ4848292.1"/>
    </source>
</evidence>
<dbReference type="SUPFAM" id="SSF52743">
    <property type="entry name" value="Subtilisin-like"/>
    <property type="match status" value="3"/>
</dbReference>
<feature type="domain" description="Subtilisin-like protease fibronectin type-III" evidence="16">
    <location>
        <begin position="486"/>
        <end position="571"/>
    </location>
</feature>
<evidence type="ECO:0000256" key="1">
    <source>
        <dbReference type="ARBA" id="ARBA00002076"/>
    </source>
</evidence>
<dbReference type="InterPro" id="IPR045051">
    <property type="entry name" value="SBT"/>
</dbReference>
<evidence type="ECO:0000259" key="14">
    <source>
        <dbReference type="Pfam" id="PF02225"/>
    </source>
</evidence>
<dbReference type="Gene3D" id="2.60.40.2310">
    <property type="match status" value="3"/>
</dbReference>